<organism evidence="1">
    <name type="scientific">marine sediment metagenome</name>
    <dbReference type="NCBI Taxonomy" id="412755"/>
    <lineage>
        <taxon>unclassified sequences</taxon>
        <taxon>metagenomes</taxon>
        <taxon>ecological metagenomes</taxon>
    </lineage>
</organism>
<protein>
    <recommendedName>
        <fullName evidence="2">Cell shape determination protein CcmA</fullName>
    </recommendedName>
</protein>
<dbReference type="InterPro" id="IPR007607">
    <property type="entry name" value="BacA/B"/>
</dbReference>
<proteinExistence type="predicted"/>
<dbReference type="Pfam" id="PF04519">
    <property type="entry name" value="Bactofilin"/>
    <property type="match status" value="1"/>
</dbReference>
<dbReference type="AlphaFoldDB" id="A0A0F9PFZ0"/>
<dbReference type="EMBL" id="LAZR01002384">
    <property type="protein sequence ID" value="KKN30750.1"/>
    <property type="molecule type" value="Genomic_DNA"/>
</dbReference>
<evidence type="ECO:0000313" key="1">
    <source>
        <dbReference type="EMBL" id="KKN30750.1"/>
    </source>
</evidence>
<evidence type="ECO:0008006" key="2">
    <source>
        <dbReference type="Google" id="ProtNLM"/>
    </source>
</evidence>
<accession>A0A0F9PFZ0</accession>
<name>A0A0F9PFZ0_9ZZZZ</name>
<gene>
    <name evidence="1" type="ORF">LCGC14_0831010</name>
</gene>
<reference evidence="1" key="1">
    <citation type="journal article" date="2015" name="Nature">
        <title>Complex archaea that bridge the gap between prokaryotes and eukaryotes.</title>
        <authorList>
            <person name="Spang A."/>
            <person name="Saw J.H."/>
            <person name="Jorgensen S.L."/>
            <person name="Zaremba-Niedzwiedzka K."/>
            <person name="Martijn J."/>
            <person name="Lind A.E."/>
            <person name="van Eijk R."/>
            <person name="Schleper C."/>
            <person name="Guy L."/>
            <person name="Ettema T.J."/>
        </authorList>
    </citation>
    <scope>NUCLEOTIDE SEQUENCE</scope>
</reference>
<comment type="caution">
    <text evidence="1">The sequence shown here is derived from an EMBL/GenBank/DDBJ whole genome shotgun (WGS) entry which is preliminary data.</text>
</comment>
<sequence length="73" mass="8083">MITGNVYSASHVELAPKAKIKGNVYYRLLEMSMGAEVNGQLIHMEDDDTELTNIEFDAVDLAKDSPKLDHSSD</sequence>